<dbReference type="EC" id="3.1.1.13" evidence="9"/>
<keyword evidence="12" id="KW-1185">Reference proteome</keyword>
<dbReference type="OrthoDB" id="448051at2759"/>
<comment type="subcellular location">
    <subcellularLocation>
        <location evidence="1">Endoplasmic reticulum</location>
    </subcellularLocation>
    <subcellularLocation>
        <location evidence="2">Lipid droplet</location>
    </subcellularLocation>
</comment>
<evidence type="ECO:0000256" key="7">
    <source>
        <dbReference type="ARBA" id="ARBA00022824"/>
    </source>
</evidence>
<proteinExistence type="inferred from homology"/>
<dbReference type="OMA" id="WVPVSYY"/>
<evidence type="ECO:0000256" key="4">
    <source>
        <dbReference type="ARBA" id="ARBA00019242"/>
    </source>
</evidence>
<evidence type="ECO:0000256" key="8">
    <source>
        <dbReference type="ARBA" id="ARBA00031924"/>
    </source>
</evidence>
<dbReference type="GO" id="GO:0005783">
    <property type="term" value="C:endoplasmic reticulum"/>
    <property type="evidence" value="ECO:0007669"/>
    <property type="project" value="UniProtKB-SubCell"/>
</dbReference>
<reference evidence="11 12" key="1">
    <citation type="journal article" date="2018" name="Nat. Ecol. Evol.">
        <title>Shark genomes provide insights into elasmobranch evolution and the origin of vertebrates.</title>
        <authorList>
            <person name="Hara Y"/>
            <person name="Yamaguchi K"/>
            <person name="Onimaru K"/>
            <person name="Kadota M"/>
            <person name="Koyanagi M"/>
            <person name="Keeley SD"/>
            <person name="Tatsumi K"/>
            <person name="Tanaka K"/>
            <person name="Motone F"/>
            <person name="Kageyama Y"/>
            <person name="Nozu R"/>
            <person name="Adachi N"/>
            <person name="Nishimura O"/>
            <person name="Nakagawa R"/>
            <person name="Tanegashima C"/>
            <person name="Kiyatake I"/>
            <person name="Matsumoto R"/>
            <person name="Murakumo K"/>
            <person name="Nishida K"/>
            <person name="Terakita A"/>
            <person name="Kuratani S"/>
            <person name="Sato K"/>
            <person name="Hyodo S Kuraku.S."/>
        </authorList>
    </citation>
    <scope>NUCLEOTIDE SEQUENCE [LARGE SCALE GENOMIC DNA]</scope>
</reference>
<accession>A0A401SIK2</accession>
<dbReference type="STRING" id="137246.A0A401SIK2"/>
<keyword evidence="7" id="KW-0256">Endoplasmic reticulum</keyword>
<evidence type="ECO:0000256" key="10">
    <source>
        <dbReference type="ARBA" id="ARBA00049527"/>
    </source>
</evidence>
<evidence type="ECO:0000256" key="3">
    <source>
        <dbReference type="ARBA" id="ARBA00008300"/>
    </source>
</evidence>
<evidence type="ECO:0000313" key="12">
    <source>
        <dbReference type="Proteomes" id="UP000287033"/>
    </source>
</evidence>
<dbReference type="InterPro" id="IPR029058">
    <property type="entry name" value="AB_hydrolase_fold"/>
</dbReference>
<dbReference type="FunFam" id="3.40.50.1820:FF:000068">
    <property type="entry name" value="Lipid droplet associated hydrolase"/>
    <property type="match status" value="1"/>
</dbReference>
<evidence type="ECO:0000256" key="9">
    <source>
        <dbReference type="ARBA" id="ARBA00039150"/>
    </source>
</evidence>
<comment type="similarity">
    <text evidence="3">Belongs to the AB hydrolase superfamily. LDAH family.</text>
</comment>
<comment type="catalytic activity">
    <reaction evidence="10">
        <text>a cholesterol ester + H2O = cholesterol + a fatty acid + H(+)</text>
        <dbReference type="Rhea" id="RHEA:36403"/>
        <dbReference type="ChEBI" id="CHEBI:15377"/>
        <dbReference type="ChEBI" id="CHEBI:15378"/>
        <dbReference type="ChEBI" id="CHEBI:16113"/>
        <dbReference type="ChEBI" id="CHEBI:17002"/>
        <dbReference type="ChEBI" id="CHEBI:28868"/>
        <dbReference type="EC" id="3.1.1.13"/>
    </reaction>
    <physiologicalReaction direction="left-to-right" evidence="10">
        <dbReference type="Rhea" id="RHEA:36404"/>
    </physiologicalReaction>
</comment>
<evidence type="ECO:0000256" key="1">
    <source>
        <dbReference type="ARBA" id="ARBA00004240"/>
    </source>
</evidence>
<dbReference type="GO" id="GO:0019915">
    <property type="term" value="P:lipid storage"/>
    <property type="evidence" value="ECO:0007669"/>
    <property type="project" value="InterPro"/>
</dbReference>
<dbReference type="GO" id="GO:0005811">
    <property type="term" value="C:lipid droplet"/>
    <property type="evidence" value="ECO:0007669"/>
    <property type="project" value="UniProtKB-SubCell"/>
</dbReference>
<dbReference type="GO" id="GO:0035356">
    <property type="term" value="P:intracellular triglyceride homeostasis"/>
    <property type="evidence" value="ECO:0007669"/>
    <property type="project" value="UniProtKB-ARBA"/>
</dbReference>
<dbReference type="Pfam" id="PF10230">
    <property type="entry name" value="LIDHydrolase"/>
    <property type="match status" value="1"/>
</dbReference>
<dbReference type="Proteomes" id="UP000287033">
    <property type="component" value="Unassembled WGS sequence"/>
</dbReference>
<organism evidence="11 12">
    <name type="scientific">Chiloscyllium punctatum</name>
    <name type="common">Brownbanded bambooshark</name>
    <name type="synonym">Hemiscyllium punctatum</name>
    <dbReference type="NCBI Taxonomy" id="137246"/>
    <lineage>
        <taxon>Eukaryota</taxon>
        <taxon>Metazoa</taxon>
        <taxon>Chordata</taxon>
        <taxon>Craniata</taxon>
        <taxon>Vertebrata</taxon>
        <taxon>Chondrichthyes</taxon>
        <taxon>Elasmobranchii</taxon>
        <taxon>Galeomorphii</taxon>
        <taxon>Galeoidea</taxon>
        <taxon>Orectolobiformes</taxon>
        <taxon>Hemiscylliidae</taxon>
        <taxon>Chiloscyllium</taxon>
    </lineage>
</organism>
<evidence type="ECO:0000256" key="5">
    <source>
        <dbReference type="ARBA" id="ARBA00022677"/>
    </source>
</evidence>
<evidence type="ECO:0000256" key="2">
    <source>
        <dbReference type="ARBA" id="ARBA00004502"/>
    </source>
</evidence>
<dbReference type="AlphaFoldDB" id="A0A401SIK2"/>
<dbReference type="PANTHER" id="PTHR13390:SF0">
    <property type="entry name" value="LIPID DROPLET-ASSOCIATED HYDROLASE"/>
    <property type="match status" value="1"/>
</dbReference>
<dbReference type="EMBL" id="BEZZ01000292">
    <property type="protein sequence ID" value="GCC30237.1"/>
    <property type="molecule type" value="Genomic_DNA"/>
</dbReference>
<sequence length="350" mass="40243">MLVRARRSGRKLEDGLQQLERSGRVSSTKMLWMEEEALGQEEFLYCCGAATQLLKFGSADCWLKGISSNSTKVLFLIIPGNPGIVCYYKPFMRILYKILNQRYPIWAISHAGHCVPPEDMEMMEDVELEDVFGLNGQVEHKLSFLRRHVPKDVKLVLIGHSIGCYMILEMMKREPKLQVLKAVLLFPTIERMAESPQGKLMTPVLCKLRFLLYVPIYFLSFLPESVKASLVRWALQSLQSLDETTVSASLNLFNVDCAANAMYMGSQEMMHVVQRDDPTIRRYLDKLIFYYGSNDHWCPITYYEDMKKSFPEGTIHLCQKGIRHAFVLDANLEMAQMLTDWLCTDIAKLL</sequence>
<dbReference type="GO" id="GO:0004771">
    <property type="term" value="F:sterol ester esterase activity"/>
    <property type="evidence" value="ECO:0007669"/>
    <property type="project" value="UniProtKB-EC"/>
</dbReference>
<keyword evidence="6" id="KW-0378">Hydrolase</keyword>
<evidence type="ECO:0000256" key="6">
    <source>
        <dbReference type="ARBA" id="ARBA00022801"/>
    </source>
</evidence>
<evidence type="ECO:0000313" key="11">
    <source>
        <dbReference type="EMBL" id="GCC30237.1"/>
    </source>
</evidence>
<name>A0A401SIK2_CHIPU</name>
<keyword evidence="5" id="KW-0551">Lipid droplet</keyword>
<comment type="caution">
    <text evidence="11">The sequence shown here is derived from an EMBL/GenBank/DDBJ whole genome shotgun (WGS) entry which is preliminary data.</text>
</comment>
<dbReference type="GO" id="GO:0042632">
    <property type="term" value="P:cholesterol homeostasis"/>
    <property type="evidence" value="ECO:0007669"/>
    <property type="project" value="UniProtKB-ARBA"/>
</dbReference>
<dbReference type="InterPro" id="IPR019363">
    <property type="entry name" value="LDAH"/>
</dbReference>
<dbReference type="SUPFAM" id="SSF53474">
    <property type="entry name" value="alpha/beta-Hydrolases"/>
    <property type="match status" value="1"/>
</dbReference>
<dbReference type="Gene3D" id="3.40.50.1820">
    <property type="entry name" value="alpha/beta hydrolase"/>
    <property type="match status" value="1"/>
</dbReference>
<dbReference type="PANTHER" id="PTHR13390">
    <property type="entry name" value="LIPASE"/>
    <property type="match status" value="1"/>
</dbReference>
<gene>
    <name evidence="11" type="ORF">chiPu_0008685</name>
</gene>
<dbReference type="GO" id="GO:0160077">
    <property type="term" value="P:lipid droplet fusion"/>
    <property type="evidence" value="ECO:0007669"/>
    <property type="project" value="UniProtKB-ARBA"/>
</dbReference>
<protein>
    <recommendedName>
        <fullName evidence="4">Lipid droplet-associated hydrolase</fullName>
        <ecNumber evidence="9">3.1.1.13</ecNumber>
    </recommendedName>
    <alternativeName>
        <fullName evidence="8">Lipid droplet-associated serine hydrolase</fullName>
    </alternativeName>
</protein>